<dbReference type="EMBL" id="MT520818">
    <property type="protein sequence ID" value="QKW93870.1"/>
    <property type="molecule type" value="Genomic_DNA"/>
</dbReference>
<dbReference type="GO" id="GO:0016747">
    <property type="term" value="F:acyltransferase activity, transferring groups other than amino-acyl groups"/>
    <property type="evidence" value="ECO:0007669"/>
    <property type="project" value="InterPro"/>
</dbReference>
<evidence type="ECO:0000313" key="2">
    <source>
        <dbReference type="EMBL" id="QKW93870.1"/>
    </source>
</evidence>
<dbReference type="InterPro" id="IPR016181">
    <property type="entry name" value="Acyl_CoA_acyltransferase"/>
</dbReference>
<reference evidence="2" key="1">
    <citation type="journal article" date="2020" name="Molecules">
        <title>2-Hydroxysorangiadenosine: Structure and Biosynthesis of a Myxobacterial Sesquiterpene-Nucleoside.</title>
        <authorList>
            <person name="Okoth D.A."/>
            <person name="Hug J.J."/>
            <person name="Garcia R."/>
            <person name="Sproer C."/>
            <person name="Overmann J."/>
            <person name="Muller R."/>
        </authorList>
    </citation>
    <scope>NUCLEOTIDE SEQUENCE</scope>
    <source>
        <strain evidence="2">MCy10943</strain>
    </source>
</reference>
<protein>
    <recommendedName>
        <fullName evidence="1">N-acetyltransferase domain-containing protein</fullName>
    </recommendedName>
</protein>
<dbReference type="InterPro" id="IPR000182">
    <property type="entry name" value="GNAT_dom"/>
</dbReference>
<name>A0A7D4XVB5_9BACT</name>
<dbReference type="Gene3D" id="3.40.630.30">
    <property type="match status" value="1"/>
</dbReference>
<sequence length="161" mass="17821">MTTVFEATLEHSGRHGGRLFEPGVGSVDWKPPSHAGMGLGTIIRSGLWRLALIAPPTVWWRLSAHEDAAMARVRPFLAEGSVYLGSLGVEPSLAGRGHGGRLLQQTLTELARRWTTCVLRTEQPRNIVFYRKHGFTLVDESVVPVSGLPVWVFSRPLEKTR</sequence>
<organism evidence="2">
    <name type="scientific">Vitiosangium cumulatum</name>
    <dbReference type="NCBI Taxonomy" id="1867796"/>
    <lineage>
        <taxon>Bacteria</taxon>
        <taxon>Pseudomonadati</taxon>
        <taxon>Myxococcota</taxon>
        <taxon>Myxococcia</taxon>
        <taxon>Myxococcales</taxon>
        <taxon>Cystobacterineae</taxon>
        <taxon>Archangiaceae</taxon>
        <taxon>Vitiosangium</taxon>
    </lineage>
</organism>
<evidence type="ECO:0000259" key="1">
    <source>
        <dbReference type="PROSITE" id="PS51186"/>
    </source>
</evidence>
<dbReference type="SUPFAM" id="SSF55729">
    <property type="entry name" value="Acyl-CoA N-acyltransferases (Nat)"/>
    <property type="match status" value="1"/>
</dbReference>
<accession>A0A7D4XVB5</accession>
<proteinExistence type="predicted"/>
<dbReference type="AlphaFoldDB" id="A0A7D4XVB5"/>
<dbReference type="PROSITE" id="PS51186">
    <property type="entry name" value="GNAT"/>
    <property type="match status" value="1"/>
</dbReference>
<feature type="domain" description="N-acetyltransferase" evidence="1">
    <location>
        <begin position="68"/>
        <end position="158"/>
    </location>
</feature>
<dbReference type="Pfam" id="PF13508">
    <property type="entry name" value="Acetyltransf_7"/>
    <property type="match status" value="1"/>
</dbReference>